<dbReference type="PANTHER" id="PTHR47936:SF1">
    <property type="entry name" value="PENTATRICOPEPTIDE REPEAT-CONTAINING PROTEIN GUN1, CHLOROPLASTIC"/>
    <property type="match status" value="1"/>
</dbReference>
<dbReference type="Gene3D" id="1.25.40.10">
    <property type="entry name" value="Tetratricopeptide repeat domain"/>
    <property type="match status" value="1"/>
</dbReference>
<evidence type="ECO:0000313" key="2">
    <source>
        <dbReference type="EMBL" id="KAK9765464.1"/>
    </source>
</evidence>
<evidence type="ECO:0008006" key="4">
    <source>
        <dbReference type="Google" id="ProtNLM"/>
    </source>
</evidence>
<reference evidence="2 3" key="1">
    <citation type="submission" date="2023-04" db="EMBL/GenBank/DDBJ databases">
        <title>Genome of Basidiobolus ranarum AG-B5.</title>
        <authorList>
            <person name="Stajich J.E."/>
            <person name="Carter-House D."/>
            <person name="Gryganskyi A."/>
        </authorList>
    </citation>
    <scope>NUCLEOTIDE SEQUENCE [LARGE SCALE GENOMIC DNA]</scope>
    <source>
        <strain evidence="2 3">AG-B5</strain>
    </source>
</reference>
<protein>
    <recommendedName>
        <fullName evidence="4">Pentatricopeptide repeat-containing protein</fullName>
    </recommendedName>
</protein>
<dbReference type="Proteomes" id="UP001479436">
    <property type="component" value="Unassembled WGS sequence"/>
</dbReference>
<evidence type="ECO:0000256" key="1">
    <source>
        <dbReference type="ARBA" id="ARBA00022737"/>
    </source>
</evidence>
<comment type="caution">
    <text evidence="2">The sequence shown here is derived from an EMBL/GenBank/DDBJ whole genome shotgun (WGS) entry which is preliminary data.</text>
</comment>
<name>A0ABR2WVB4_9FUNG</name>
<keyword evidence="1" id="KW-0677">Repeat</keyword>
<gene>
    <name evidence="2" type="ORF">K7432_006175</name>
</gene>
<proteinExistence type="predicted"/>
<accession>A0ABR2WVB4</accession>
<dbReference type="EMBL" id="JASJQH010000265">
    <property type="protein sequence ID" value="KAK9765464.1"/>
    <property type="molecule type" value="Genomic_DNA"/>
</dbReference>
<keyword evidence="3" id="KW-1185">Reference proteome</keyword>
<sequence length="325" mass="37488">MSGFLRGFEYFVPLFSNSISGFRNSPTLAVKHAKLLHRPNIIPIRSVYKRSLLETQLLRFKQKKDLRGLEKHIEGVQNQGKRLSKFEYQILLDAQIHLRPSYSSLKPALATLQEMSQLGYVPGESTLGSLLKALSIRENDLQQVIKRHTKKGHLSTEAEANWKQEDNLNTAWEILISTEKHFNYRQGVYDGLLRNFSHRGDTKRGAEILDKINDLPHLSPTPMTYASLILLYGEAKDFSSSMKYFQEFRSHLKRFSNDQRNLQSVYSIAIVSCLENGEFEQAQRILEETMFDDDVIPDVLTYNSIITHLVNHGKLIRQKSLQDYT</sequence>
<evidence type="ECO:0000313" key="3">
    <source>
        <dbReference type="Proteomes" id="UP001479436"/>
    </source>
</evidence>
<dbReference type="PANTHER" id="PTHR47936">
    <property type="entry name" value="PPR_LONG DOMAIN-CONTAINING PROTEIN"/>
    <property type="match status" value="1"/>
</dbReference>
<dbReference type="InterPro" id="IPR011990">
    <property type="entry name" value="TPR-like_helical_dom_sf"/>
</dbReference>
<organism evidence="2 3">
    <name type="scientific">Basidiobolus ranarum</name>
    <dbReference type="NCBI Taxonomy" id="34480"/>
    <lineage>
        <taxon>Eukaryota</taxon>
        <taxon>Fungi</taxon>
        <taxon>Fungi incertae sedis</taxon>
        <taxon>Zoopagomycota</taxon>
        <taxon>Entomophthoromycotina</taxon>
        <taxon>Basidiobolomycetes</taxon>
        <taxon>Basidiobolales</taxon>
        <taxon>Basidiobolaceae</taxon>
        <taxon>Basidiobolus</taxon>
    </lineage>
</organism>